<gene>
    <name evidence="2" type="ORF">Zmor_011841</name>
</gene>
<dbReference type="Proteomes" id="UP001168821">
    <property type="component" value="Unassembled WGS sequence"/>
</dbReference>
<dbReference type="EMBL" id="JALNTZ010003293">
    <property type="protein sequence ID" value="KAJ3616547.1"/>
    <property type="molecule type" value="Genomic_DNA"/>
</dbReference>
<protein>
    <submittedName>
        <fullName evidence="2">Uncharacterized protein</fullName>
    </submittedName>
</protein>
<feature type="coiled-coil region" evidence="1">
    <location>
        <begin position="43"/>
        <end position="77"/>
    </location>
</feature>
<keyword evidence="3" id="KW-1185">Reference proteome</keyword>
<sequence length="98" mass="11689">MEIVDQFEDLTVRHDKIVEMVESEIKTKESKSNKMKKVKVKPNPAELQQLRELEKERAAAERKLHAQERMIEKQERNFRNNPRVIVIDAEHITQELIQ</sequence>
<organism evidence="2 3">
    <name type="scientific">Zophobas morio</name>
    <dbReference type="NCBI Taxonomy" id="2755281"/>
    <lineage>
        <taxon>Eukaryota</taxon>
        <taxon>Metazoa</taxon>
        <taxon>Ecdysozoa</taxon>
        <taxon>Arthropoda</taxon>
        <taxon>Hexapoda</taxon>
        <taxon>Insecta</taxon>
        <taxon>Pterygota</taxon>
        <taxon>Neoptera</taxon>
        <taxon>Endopterygota</taxon>
        <taxon>Coleoptera</taxon>
        <taxon>Polyphaga</taxon>
        <taxon>Cucujiformia</taxon>
        <taxon>Tenebrionidae</taxon>
        <taxon>Zophobas</taxon>
    </lineage>
</organism>
<accession>A0AA38HHZ7</accession>
<evidence type="ECO:0000313" key="2">
    <source>
        <dbReference type="EMBL" id="KAJ3616547.1"/>
    </source>
</evidence>
<keyword evidence="1" id="KW-0175">Coiled coil</keyword>
<dbReference type="AlphaFoldDB" id="A0AA38HHZ7"/>
<reference evidence="2" key="1">
    <citation type="journal article" date="2023" name="G3 (Bethesda)">
        <title>Whole genome assemblies of Zophobas morio and Tenebrio molitor.</title>
        <authorList>
            <person name="Kaur S."/>
            <person name="Stinson S.A."/>
            <person name="diCenzo G.C."/>
        </authorList>
    </citation>
    <scope>NUCLEOTIDE SEQUENCE</scope>
    <source>
        <strain evidence="2">QUZm001</strain>
    </source>
</reference>
<evidence type="ECO:0000313" key="3">
    <source>
        <dbReference type="Proteomes" id="UP001168821"/>
    </source>
</evidence>
<name>A0AA38HHZ7_9CUCU</name>
<evidence type="ECO:0000256" key="1">
    <source>
        <dbReference type="SAM" id="Coils"/>
    </source>
</evidence>
<proteinExistence type="predicted"/>
<comment type="caution">
    <text evidence="2">The sequence shown here is derived from an EMBL/GenBank/DDBJ whole genome shotgun (WGS) entry which is preliminary data.</text>
</comment>